<dbReference type="EMBL" id="QOQW01000001">
    <property type="protein sequence ID" value="RCK81532.1"/>
    <property type="molecule type" value="Genomic_DNA"/>
</dbReference>
<evidence type="ECO:0000313" key="2">
    <source>
        <dbReference type="Proteomes" id="UP000252355"/>
    </source>
</evidence>
<evidence type="ECO:0000313" key="1">
    <source>
        <dbReference type="EMBL" id="RCK81532.1"/>
    </source>
</evidence>
<dbReference type="SUPFAM" id="SSF48371">
    <property type="entry name" value="ARM repeat"/>
    <property type="match status" value="1"/>
</dbReference>
<dbReference type="InterPro" id="IPR011989">
    <property type="entry name" value="ARM-like"/>
</dbReference>
<protein>
    <recommendedName>
        <fullName evidence="3">HEAT repeat domain-containing protein</fullName>
    </recommendedName>
</protein>
<dbReference type="Gene3D" id="1.25.10.10">
    <property type="entry name" value="Leucine-rich Repeat Variant"/>
    <property type="match status" value="1"/>
</dbReference>
<dbReference type="InterPro" id="IPR016024">
    <property type="entry name" value="ARM-type_fold"/>
</dbReference>
<dbReference type="InterPro" id="IPR004155">
    <property type="entry name" value="PBS_lyase_HEAT"/>
</dbReference>
<dbReference type="Proteomes" id="UP000252355">
    <property type="component" value="Unassembled WGS sequence"/>
</dbReference>
<dbReference type="AlphaFoldDB" id="A0A367ZVZ8"/>
<proteinExistence type="predicted"/>
<comment type="caution">
    <text evidence="1">The sequence shown here is derived from an EMBL/GenBank/DDBJ whole genome shotgun (WGS) entry which is preliminary data.</text>
</comment>
<name>A0A367ZVZ8_9BACT</name>
<sequence>MLELELKILLLTMVYFMGWFLFEKVFSAAWERFAPAASGGKGAPRARVPPLASVTPLDQTWRYIRGLKSPDWRIRRISCIQLGDKRGTAVVQALIEALNDPKEEVSIAAGEALAKIGDPAAINALSEHVRTLDQRLDHTYERFRAA</sequence>
<evidence type="ECO:0008006" key="3">
    <source>
        <dbReference type="Google" id="ProtNLM"/>
    </source>
</evidence>
<accession>A0A367ZVZ8</accession>
<dbReference type="SMART" id="SM00567">
    <property type="entry name" value="EZ_HEAT"/>
    <property type="match status" value="2"/>
</dbReference>
<organism evidence="1 2">
    <name type="scientific">Candidatus Ozemobacter sibiricus</name>
    <dbReference type="NCBI Taxonomy" id="2268124"/>
    <lineage>
        <taxon>Bacteria</taxon>
        <taxon>Candidatus Ozemobacteria</taxon>
        <taxon>Candidatus Ozemobacterales</taxon>
        <taxon>Candidatus Ozemobacteraceae</taxon>
        <taxon>Candidatus Ozemobacter</taxon>
    </lineage>
</organism>
<gene>
    <name evidence="1" type="ORF">OZSIB_0666</name>
</gene>
<reference evidence="1 2" key="1">
    <citation type="submission" date="2018-05" db="EMBL/GenBank/DDBJ databases">
        <title>A metagenomic window into the 2 km-deep terrestrial subsurface aquifer revealed taxonomically and functionally diverse microbial community comprising novel uncultured bacterial lineages.</title>
        <authorList>
            <person name="Kadnikov V.V."/>
            <person name="Mardanov A.V."/>
            <person name="Beletsky A.V."/>
            <person name="Banks D."/>
            <person name="Pimenov N.V."/>
            <person name="Frank Y.A."/>
            <person name="Karnachuk O.V."/>
            <person name="Ravin N.V."/>
        </authorList>
    </citation>
    <scope>NUCLEOTIDE SEQUENCE [LARGE SCALE GENOMIC DNA]</scope>
    <source>
        <strain evidence="1">BY5</strain>
    </source>
</reference>
<dbReference type="Pfam" id="PF13646">
    <property type="entry name" value="HEAT_2"/>
    <property type="match status" value="1"/>
</dbReference>